<dbReference type="GO" id="GO:0017124">
    <property type="term" value="F:SH3 domain binding"/>
    <property type="evidence" value="ECO:0007669"/>
    <property type="project" value="TreeGrafter"/>
</dbReference>
<evidence type="ECO:0000256" key="10">
    <source>
        <dbReference type="PROSITE-ProRule" id="PRU00192"/>
    </source>
</evidence>
<evidence type="ECO:0000256" key="8">
    <source>
        <dbReference type="ARBA" id="ARBA00023212"/>
    </source>
</evidence>
<protein>
    <submittedName>
        <fullName evidence="13">Abl interactor 1</fullName>
    </submittedName>
</protein>
<dbReference type="InterPro" id="IPR012849">
    <property type="entry name" value="Abl-interactor_HHR_dom"/>
</dbReference>
<evidence type="ECO:0000256" key="1">
    <source>
        <dbReference type="ARBA" id="ARBA00004245"/>
    </source>
</evidence>
<dbReference type="Pfam" id="PF07815">
    <property type="entry name" value="Abi_HHR"/>
    <property type="match status" value="1"/>
</dbReference>
<feature type="compositionally biased region" description="Pro residues" evidence="11">
    <location>
        <begin position="190"/>
        <end position="201"/>
    </location>
</feature>
<evidence type="ECO:0000256" key="4">
    <source>
        <dbReference type="ARBA" id="ARBA00022443"/>
    </source>
</evidence>
<evidence type="ECO:0000313" key="13">
    <source>
        <dbReference type="EMBL" id="OWF56092.1"/>
    </source>
</evidence>
<dbReference type="InterPro" id="IPR028455">
    <property type="entry name" value="ABI3_SH3"/>
</dbReference>
<dbReference type="Gene3D" id="2.30.30.40">
    <property type="entry name" value="SH3 Domains"/>
    <property type="match status" value="1"/>
</dbReference>
<feature type="compositionally biased region" description="Pro residues" evidence="11">
    <location>
        <begin position="221"/>
        <end position="231"/>
    </location>
</feature>
<comment type="subcellular location">
    <subcellularLocation>
        <location evidence="2">Cell projection</location>
        <location evidence="2">Lamellipodium</location>
    </subcellularLocation>
    <subcellularLocation>
        <location evidence="1">Cytoplasm</location>
        <location evidence="1">Cytoskeleton</location>
    </subcellularLocation>
</comment>
<evidence type="ECO:0000313" key="14">
    <source>
        <dbReference type="Proteomes" id="UP000242188"/>
    </source>
</evidence>
<dbReference type="PROSITE" id="PS50002">
    <property type="entry name" value="SH3"/>
    <property type="match status" value="1"/>
</dbReference>
<proteinExistence type="inferred from homology"/>
<evidence type="ECO:0000256" key="7">
    <source>
        <dbReference type="ARBA" id="ARBA00023054"/>
    </source>
</evidence>
<dbReference type="FunFam" id="2.30.30.40:FF:000002">
    <property type="entry name" value="abl interactor 1 isoform X1"/>
    <property type="match status" value="1"/>
</dbReference>
<evidence type="ECO:0000256" key="6">
    <source>
        <dbReference type="ARBA" id="ARBA00022553"/>
    </source>
</evidence>
<dbReference type="GO" id="GO:0031209">
    <property type="term" value="C:SCAR complex"/>
    <property type="evidence" value="ECO:0007669"/>
    <property type="project" value="TreeGrafter"/>
</dbReference>
<keyword evidence="6" id="KW-0597">Phosphoprotein</keyword>
<comment type="similarity">
    <text evidence="3">Belongs to the ABI family.</text>
</comment>
<accession>A0A210R4Z2</accession>
<dbReference type="PRINTS" id="PR00452">
    <property type="entry name" value="SH3DOMAIN"/>
</dbReference>
<dbReference type="GO" id="GO:0098858">
    <property type="term" value="C:actin-based cell projection"/>
    <property type="evidence" value="ECO:0007669"/>
    <property type="project" value="TreeGrafter"/>
</dbReference>
<dbReference type="SMART" id="SM00326">
    <property type="entry name" value="SH3"/>
    <property type="match status" value="1"/>
</dbReference>
<feature type="compositionally biased region" description="Low complexity" evidence="11">
    <location>
        <begin position="178"/>
        <end position="189"/>
    </location>
</feature>
<dbReference type="GO" id="GO:0035591">
    <property type="term" value="F:signaling adaptor activity"/>
    <property type="evidence" value="ECO:0007669"/>
    <property type="project" value="TreeGrafter"/>
</dbReference>
<feature type="domain" description="SH3" evidence="12">
    <location>
        <begin position="406"/>
        <end position="464"/>
    </location>
</feature>
<sequence length="464" mass="50933">MAEVAQLLEQEIPEGRQHLQESFNNLENVAKYCRENYLSATNKKQALEETKNYTTHSLASVAYQINNLATNFLKLLDLQQSQTMEMESSVNYLAQTVNIHKEKVARREIGVLTTNRNTNRPLGVKNGIIFPEQAERPTKYQRKAIDYTVLDEIGHGVKVPEQGIIKTTSSVQREKTSRSSSISSNTSHPSIPPNTRPPTPPQGRGTIGKAAGANQSQYRTPAPPIAPPSIPSSPYAPGHIAMQNQARQSGYGPADQVRQSGYGPADNSRQSSTYGPTEAQMNILTPPIGLARPMSQDAPPPSYPGMHGRKSHMVQQPSTDLPPPPPSLSEARDNSLVEDDEVSSPPLPPPPTDTPSVYNQAPPPPPEFNDPPEDIDDHPLPPQEEDPYAATGPNLGLGQPDWKPASYLEKVIAIYDYLADKEDELTFNENAVIYVTNKNDDGWWEGVLNGFTGLFPGNYVEPCM</sequence>
<dbReference type="Pfam" id="PF14604">
    <property type="entry name" value="SH3_9"/>
    <property type="match status" value="1"/>
</dbReference>
<gene>
    <name evidence="13" type="ORF">KP79_PYT03665</name>
</gene>
<dbReference type="Proteomes" id="UP000242188">
    <property type="component" value="Unassembled WGS sequence"/>
</dbReference>
<dbReference type="GO" id="GO:0030027">
    <property type="term" value="C:lamellipodium"/>
    <property type="evidence" value="ECO:0007669"/>
    <property type="project" value="UniProtKB-SubCell"/>
</dbReference>
<name>A0A210R4Z2_MIZYE</name>
<feature type="compositionally biased region" description="Polar residues" evidence="11">
    <location>
        <begin position="267"/>
        <end position="283"/>
    </location>
</feature>
<evidence type="ECO:0000259" key="12">
    <source>
        <dbReference type="PROSITE" id="PS50002"/>
    </source>
</evidence>
<keyword evidence="5" id="KW-0963">Cytoplasm</keyword>
<dbReference type="GO" id="GO:0005856">
    <property type="term" value="C:cytoskeleton"/>
    <property type="evidence" value="ECO:0007669"/>
    <property type="project" value="UniProtKB-SubCell"/>
</dbReference>
<dbReference type="InterPro" id="IPR001452">
    <property type="entry name" value="SH3_domain"/>
</dbReference>
<evidence type="ECO:0000256" key="11">
    <source>
        <dbReference type="SAM" id="MobiDB-lite"/>
    </source>
</evidence>
<dbReference type="GO" id="GO:0001764">
    <property type="term" value="P:neuron migration"/>
    <property type="evidence" value="ECO:0007669"/>
    <property type="project" value="TreeGrafter"/>
</dbReference>
<organism evidence="13 14">
    <name type="scientific">Mizuhopecten yessoensis</name>
    <name type="common">Japanese scallop</name>
    <name type="synonym">Patinopecten yessoensis</name>
    <dbReference type="NCBI Taxonomy" id="6573"/>
    <lineage>
        <taxon>Eukaryota</taxon>
        <taxon>Metazoa</taxon>
        <taxon>Spiralia</taxon>
        <taxon>Lophotrochozoa</taxon>
        <taxon>Mollusca</taxon>
        <taxon>Bivalvia</taxon>
        <taxon>Autobranchia</taxon>
        <taxon>Pteriomorphia</taxon>
        <taxon>Pectinida</taxon>
        <taxon>Pectinoidea</taxon>
        <taxon>Pectinidae</taxon>
        <taxon>Mizuhopecten</taxon>
    </lineage>
</organism>
<dbReference type="EMBL" id="NEDP02000337">
    <property type="protein sequence ID" value="OWF56092.1"/>
    <property type="molecule type" value="Genomic_DNA"/>
</dbReference>
<keyword evidence="7" id="KW-0175">Coiled coil</keyword>
<dbReference type="PANTHER" id="PTHR10460">
    <property type="entry name" value="ABL INTERACTOR FAMILY MEMBER"/>
    <property type="match status" value="1"/>
</dbReference>
<dbReference type="SUPFAM" id="SSF50044">
    <property type="entry name" value="SH3-domain"/>
    <property type="match status" value="1"/>
</dbReference>
<keyword evidence="9" id="KW-0966">Cell projection</keyword>
<dbReference type="InterPro" id="IPR036028">
    <property type="entry name" value="SH3-like_dom_sf"/>
</dbReference>
<evidence type="ECO:0000256" key="3">
    <source>
        <dbReference type="ARBA" id="ARBA00010020"/>
    </source>
</evidence>
<dbReference type="InterPro" id="IPR028457">
    <property type="entry name" value="ABI"/>
</dbReference>
<dbReference type="CDD" id="cd11826">
    <property type="entry name" value="SH3_Abi"/>
    <property type="match status" value="1"/>
</dbReference>
<dbReference type="OrthoDB" id="2159336at2759"/>
<reference evidence="13 14" key="1">
    <citation type="journal article" date="2017" name="Nat. Ecol. Evol.">
        <title>Scallop genome provides insights into evolution of bilaterian karyotype and development.</title>
        <authorList>
            <person name="Wang S."/>
            <person name="Zhang J."/>
            <person name="Jiao W."/>
            <person name="Li J."/>
            <person name="Xun X."/>
            <person name="Sun Y."/>
            <person name="Guo X."/>
            <person name="Huan P."/>
            <person name="Dong B."/>
            <person name="Zhang L."/>
            <person name="Hu X."/>
            <person name="Sun X."/>
            <person name="Wang J."/>
            <person name="Zhao C."/>
            <person name="Wang Y."/>
            <person name="Wang D."/>
            <person name="Huang X."/>
            <person name="Wang R."/>
            <person name="Lv J."/>
            <person name="Li Y."/>
            <person name="Zhang Z."/>
            <person name="Liu B."/>
            <person name="Lu W."/>
            <person name="Hui Y."/>
            <person name="Liang J."/>
            <person name="Zhou Z."/>
            <person name="Hou R."/>
            <person name="Li X."/>
            <person name="Liu Y."/>
            <person name="Li H."/>
            <person name="Ning X."/>
            <person name="Lin Y."/>
            <person name="Zhao L."/>
            <person name="Xing Q."/>
            <person name="Dou J."/>
            <person name="Li Y."/>
            <person name="Mao J."/>
            <person name="Guo H."/>
            <person name="Dou H."/>
            <person name="Li T."/>
            <person name="Mu C."/>
            <person name="Jiang W."/>
            <person name="Fu Q."/>
            <person name="Fu X."/>
            <person name="Miao Y."/>
            <person name="Liu J."/>
            <person name="Yu Q."/>
            <person name="Li R."/>
            <person name="Liao H."/>
            <person name="Li X."/>
            <person name="Kong Y."/>
            <person name="Jiang Z."/>
            <person name="Chourrout D."/>
            <person name="Li R."/>
            <person name="Bao Z."/>
        </authorList>
    </citation>
    <scope>NUCLEOTIDE SEQUENCE [LARGE SCALE GENOMIC DNA]</scope>
    <source>
        <strain evidence="13 14">PY_sf001</strain>
    </source>
</reference>
<evidence type="ECO:0000256" key="2">
    <source>
        <dbReference type="ARBA" id="ARBA00004510"/>
    </source>
</evidence>
<evidence type="ECO:0000256" key="5">
    <source>
        <dbReference type="ARBA" id="ARBA00022490"/>
    </source>
</evidence>
<dbReference type="Gene3D" id="6.10.140.1620">
    <property type="match status" value="1"/>
</dbReference>
<comment type="caution">
    <text evidence="13">The sequence shown here is derived from an EMBL/GenBank/DDBJ whole genome shotgun (WGS) entry which is preliminary data.</text>
</comment>
<keyword evidence="14" id="KW-1185">Reference proteome</keyword>
<feature type="region of interest" description="Disordered" evidence="11">
    <location>
        <begin position="164"/>
        <end position="389"/>
    </location>
</feature>
<dbReference type="STRING" id="6573.A0A210R4Z2"/>
<evidence type="ECO:0000256" key="9">
    <source>
        <dbReference type="ARBA" id="ARBA00023273"/>
    </source>
</evidence>
<dbReference type="AlphaFoldDB" id="A0A210R4Z2"/>
<keyword evidence="8" id="KW-0206">Cytoskeleton</keyword>
<dbReference type="PANTHER" id="PTHR10460:SF0">
    <property type="entry name" value="ABELSON INTERACTING PROTEIN, ISOFORM D"/>
    <property type="match status" value="1"/>
</dbReference>
<keyword evidence="4 10" id="KW-0728">SH3 domain</keyword>